<proteinExistence type="predicted"/>
<dbReference type="Pfam" id="PF06133">
    <property type="entry name" value="Com_YlbF"/>
    <property type="match status" value="1"/>
</dbReference>
<reference evidence="1 2" key="1">
    <citation type="submission" date="2020-08" db="EMBL/GenBank/DDBJ databases">
        <title>Cohnella phylogeny.</title>
        <authorList>
            <person name="Dunlap C."/>
        </authorList>
    </citation>
    <scope>NUCLEOTIDE SEQUENCE [LARGE SCALE GENOMIC DNA]</scope>
    <source>
        <strain evidence="1 2">CBP 2801</strain>
    </source>
</reference>
<keyword evidence="2" id="KW-1185">Reference proteome</keyword>
<dbReference type="InterPro" id="IPR010368">
    <property type="entry name" value="Com_YlbF"/>
</dbReference>
<evidence type="ECO:0000313" key="2">
    <source>
        <dbReference type="Proteomes" id="UP000564644"/>
    </source>
</evidence>
<dbReference type="PANTHER" id="PTHR38448:SF2">
    <property type="entry name" value="REGULATORY PROTEIN YLBF"/>
    <property type="match status" value="1"/>
</dbReference>
<dbReference type="Gene3D" id="1.20.1500.10">
    <property type="entry name" value="YheA/YmcA-like"/>
    <property type="match status" value="1"/>
</dbReference>
<dbReference type="InterPro" id="IPR023378">
    <property type="entry name" value="YheA/YmcA-like_dom_sf"/>
</dbReference>
<name>A0A7X0W1B4_9BACL</name>
<sequence>MIGGVPYRRKVGGCSLIETAENFPADVAPGGIAGRTPADFTELLSRAYELGELIKQSALAAEYVYCKEQVELDGGVRSLSLEFAKAKERFAECERFGRFHPDYNEALDRVYEMESKLDGIEPVRQFKAAEQAVDTLLHDVAMLIARAVSDSIKVPDNDPNPKGCGSGGKCSCGGGGCG</sequence>
<dbReference type="AlphaFoldDB" id="A0A7X0W1B4"/>
<comment type="caution">
    <text evidence="1">The sequence shown here is derived from an EMBL/GenBank/DDBJ whole genome shotgun (WGS) entry which is preliminary data.</text>
</comment>
<dbReference type="EMBL" id="JACJVO010000059">
    <property type="protein sequence ID" value="MBB6735878.1"/>
    <property type="molecule type" value="Genomic_DNA"/>
</dbReference>
<dbReference type="Proteomes" id="UP000564644">
    <property type="component" value="Unassembled WGS sequence"/>
</dbReference>
<dbReference type="InterPro" id="IPR052767">
    <property type="entry name" value="Bact_com_dev_regulator"/>
</dbReference>
<gene>
    <name evidence="1" type="ORF">H7C18_33705</name>
</gene>
<accession>A0A7X0W1B4</accession>
<dbReference type="SUPFAM" id="SSF158622">
    <property type="entry name" value="YheA/YmcA-like"/>
    <property type="match status" value="1"/>
</dbReference>
<protein>
    <submittedName>
        <fullName evidence="1">YlbF family regulator</fullName>
    </submittedName>
</protein>
<evidence type="ECO:0000313" key="1">
    <source>
        <dbReference type="EMBL" id="MBB6735878.1"/>
    </source>
</evidence>
<dbReference type="PANTHER" id="PTHR38448">
    <property type="entry name" value="REGULATORY PROTEIN YLBF-RELATED"/>
    <property type="match status" value="1"/>
</dbReference>
<organism evidence="1 2">
    <name type="scientific">Cohnella zeiphila</name>
    <dbReference type="NCBI Taxonomy" id="2761120"/>
    <lineage>
        <taxon>Bacteria</taxon>
        <taxon>Bacillati</taxon>
        <taxon>Bacillota</taxon>
        <taxon>Bacilli</taxon>
        <taxon>Bacillales</taxon>
        <taxon>Paenibacillaceae</taxon>
        <taxon>Cohnella</taxon>
    </lineage>
</organism>